<organism evidence="1 2">
    <name type="scientific">Delitschia confertaspora ATCC 74209</name>
    <dbReference type="NCBI Taxonomy" id="1513339"/>
    <lineage>
        <taxon>Eukaryota</taxon>
        <taxon>Fungi</taxon>
        <taxon>Dikarya</taxon>
        <taxon>Ascomycota</taxon>
        <taxon>Pezizomycotina</taxon>
        <taxon>Dothideomycetes</taxon>
        <taxon>Pleosporomycetidae</taxon>
        <taxon>Pleosporales</taxon>
        <taxon>Delitschiaceae</taxon>
        <taxon>Delitschia</taxon>
    </lineage>
</organism>
<name>A0A9P4JGW6_9PLEO</name>
<accession>A0A9P4JGW6</accession>
<comment type="caution">
    <text evidence="1">The sequence shown here is derived from an EMBL/GenBank/DDBJ whole genome shotgun (WGS) entry which is preliminary data.</text>
</comment>
<protein>
    <submittedName>
        <fullName evidence="1">Uncharacterized protein</fullName>
    </submittedName>
</protein>
<evidence type="ECO:0000313" key="2">
    <source>
        <dbReference type="Proteomes" id="UP000799536"/>
    </source>
</evidence>
<dbReference type="Proteomes" id="UP000799536">
    <property type="component" value="Unassembled WGS sequence"/>
</dbReference>
<keyword evidence="2" id="KW-1185">Reference proteome</keyword>
<evidence type="ECO:0000313" key="1">
    <source>
        <dbReference type="EMBL" id="KAF2198985.1"/>
    </source>
</evidence>
<proteinExistence type="predicted"/>
<dbReference type="AlphaFoldDB" id="A0A9P4JGW6"/>
<dbReference type="EMBL" id="ML994104">
    <property type="protein sequence ID" value="KAF2198985.1"/>
    <property type="molecule type" value="Genomic_DNA"/>
</dbReference>
<sequence>MPLCVVTPGTAIILAEWTRTSIDSGYSRIFAAAPESKPGNSDIGQADVFGLPWIPDLHGIASAVACNLLIAPRQNQRRGTMFCN</sequence>
<gene>
    <name evidence="1" type="ORF">GQ43DRAFT_492430</name>
</gene>
<reference evidence="1" key="1">
    <citation type="journal article" date="2020" name="Stud. Mycol.">
        <title>101 Dothideomycetes genomes: a test case for predicting lifestyles and emergence of pathogens.</title>
        <authorList>
            <person name="Haridas S."/>
            <person name="Albert R."/>
            <person name="Binder M."/>
            <person name="Bloem J."/>
            <person name="Labutti K."/>
            <person name="Salamov A."/>
            <person name="Andreopoulos B."/>
            <person name="Baker S."/>
            <person name="Barry K."/>
            <person name="Bills G."/>
            <person name="Bluhm B."/>
            <person name="Cannon C."/>
            <person name="Castanera R."/>
            <person name="Culley D."/>
            <person name="Daum C."/>
            <person name="Ezra D."/>
            <person name="Gonzalez J."/>
            <person name="Henrissat B."/>
            <person name="Kuo A."/>
            <person name="Liang C."/>
            <person name="Lipzen A."/>
            <person name="Lutzoni F."/>
            <person name="Magnuson J."/>
            <person name="Mondo S."/>
            <person name="Nolan M."/>
            <person name="Ohm R."/>
            <person name="Pangilinan J."/>
            <person name="Park H.-J."/>
            <person name="Ramirez L."/>
            <person name="Alfaro M."/>
            <person name="Sun H."/>
            <person name="Tritt A."/>
            <person name="Yoshinaga Y."/>
            <person name="Zwiers L.-H."/>
            <person name="Turgeon B."/>
            <person name="Goodwin S."/>
            <person name="Spatafora J."/>
            <person name="Crous P."/>
            <person name="Grigoriev I."/>
        </authorList>
    </citation>
    <scope>NUCLEOTIDE SEQUENCE</scope>
    <source>
        <strain evidence="1">ATCC 74209</strain>
    </source>
</reference>